<keyword evidence="2" id="KW-1185">Reference proteome</keyword>
<dbReference type="Proteomes" id="UP000006650">
    <property type="component" value="Chromosome"/>
</dbReference>
<dbReference type="eggNOG" id="ENOG50339W2">
    <property type="taxonomic scope" value="Bacteria"/>
</dbReference>
<dbReference type="STRING" id="521097.Coch_1059"/>
<evidence type="ECO:0000313" key="2">
    <source>
        <dbReference type="Proteomes" id="UP000006650"/>
    </source>
</evidence>
<accession>C7M459</accession>
<reference evidence="1 2" key="1">
    <citation type="journal article" date="2009" name="Stand. Genomic Sci.">
        <title>Complete genome sequence of Capnocytophaga ochracea type strain (VPI 2845).</title>
        <authorList>
            <person name="Mavrommatis K."/>
            <person name="Gronow S."/>
            <person name="Saunders E."/>
            <person name="Land M."/>
            <person name="Lapidus A."/>
            <person name="Copeland A."/>
            <person name="Glavina Del Rio T."/>
            <person name="Nolan M."/>
            <person name="Lucas S."/>
            <person name="Chen F."/>
            <person name="Tice H."/>
            <person name="Cheng J.F."/>
            <person name="Bruce D."/>
            <person name="Goodwin L."/>
            <person name="Pitluck S."/>
            <person name="Pati A."/>
            <person name="Ivanova N."/>
            <person name="Chen A."/>
            <person name="Palaniappan K."/>
            <person name="Chain P."/>
            <person name="Hauser L."/>
            <person name="Chang Y.J."/>
            <person name="Jeffries C.D."/>
            <person name="Brettin T."/>
            <person name="Detter J.C."/>
            <person name="Han C."/>
            <person name="Bristow J."/>
            <person name="Goker M."/>
            <person name="Rohde M."/>
            <person name="Eisen J.A."/>
            <person name="Markowitz V."/>
            <person name="Kyrpides N.C."/>
            <person name="Klenk H.P."/>
            <person name="Hugenholtz P."/>
        </authorList>
    </citation>
    <scope>NUCLEOTIDE SEQUENCE [LARGE SCALE GENOMIC DNA]</scope>
    <source>
        <strain evidence="2">ATCC 27872 / DSM 7271 / JCM 12966 / VPI 2845</strain>
    </source>
</reference>
<dbReference type="HOGENOM" id="CLU_523464_0_0_10"/>
<dbReference type="KEGG" id="coc:Coch_1059"/>
<organism evidence="1 2">
    <name type="scientific">Capnocytophaga ochracea (strain ATCC 27872 / DSM 7271 / CCUG 9716 / JCM 12966 / NCTC 12371 / SS31 / VPI 2845)</name>
    <name type="common">Bacteroides ochraceus</name>
    <dbReference type="NCBI Taxonomy" id="521097"/>
    <lineage>
        <taxon>Bacteria</taxon>
        <taxon>Pseudomonadati</taxon>
        <taxon>Bacteroidota</taxon>
        <taxon>Flavobacteriia</taxon>
        <taxon>Flavobacteriales</taxon>
        <taxon>Flavobacteriaceae</taxon>
        <taxon>Capnocytophaga</taxon>
    </lineage>
</organism>
<dbReference type="EMBL" id="CP001632">
    <property type="protein sequence ID" value="ACU92614.1"/>
    <property type="molecule type" value="Genomic_DNA"/>
</dbReference>
<dbReference type="RefSeq" id="WP_015782262.1">
    <property type="nucleotide sequence ID" value="NC_013162.1"/>
</dbReference>
<dbReference type="GeneID" id="29676582"/>
<protein>
    <recommendedName>
        <fullName evidence="3">Lipoprotein</fullName>
    </recommendedName>
</protein>
<dbReference type="AlphaFoldDB" id="C7M459"/>
<evidence type="ECO:0008006" key="3">
    <source>
        <dbReference type="Google" id="ProtNLM"/>
    </source>
</evidence>
<sequence length="515" mass="60276">MKRIFLSTILLSFIITGCKKDNDTFVEDQKNEEPQQTLVTDGVVGGRYQFSSSESLSKMMGELRNDEELLEKKMKELYLKGFRPKYPIGDIENDPELIKLYEGRPDTVDDETEEEKEEENMISDPLLASFIDENNEIVVKDTLYKFTTRGVFSSHLKDSLKLKNYLKDRQPQLSAEELLKLRETASGKQQVADGVYRFIAPISELERNNIKEEQKRIANLTPANELQPIIDGLPITRGDRNWFLHRIFGESRVATEHFDRRHRVKIEFFNQNYGFYKSVGISVRNQTRRFRIWWASKANEVVLGINYIYMTYKMPTAPLKELQAAKDENEFIILAYKGDFYFHAQNNYLKSTFKVEEAKLPFIKYNNEKLLTIYIPSVAGYKIDYEKELFVSDLLSQKNIATLYKMGFDFLRNIGSKDKEFAVVRTPQFEDEIEAMYFAERYQGENTNKKKIHLSTDYGFLLTFTSSVDKKGGKWYNNFGVKPPELREYKTVKYDFYGMARVGGTWRGVRMVYEK</sequence>
<proteinExistence type="predicted"/>
<gene>
    <name evidence="1" type="ordered locus">Coch_1059</name>
</gene>
<evidence type="ECO:0000313" key="1">
    <source>
        <dbReference type="EMBL" id="ACU92614.1"/>
    </source>
</evidence>
<dbReference type="PROSITE" id="PS51257">
    <property type="entry name" value="PROKAR_LIPOPROTEIN"/>
    <property type="match status" value="1"/>
</dbReference>
<name>C7M459_CAPOD</name>